<gene>
    <name evidence="10" type="ORF">INT46_010126</name>
</gene>
<dbReference type="InterPro" id="IPR050494">
    <property type="entry name" value="Ser_Thr_dual-spec_kinase"/>
</dbReference>
<dbReference type="AlphaFoldDB" id="A0A8H7QQ64"/>
<feature type="domain" description="Protein kinase" evidence="9">
    <location>
        <begin position="106"/>
        <end position="437"/>
    </location>
</feature>
<dbReference type="GO" id="GO:0004713">
    <property type="term" value="F:protein tyrosine kinase activity"/>
    <property type="evidence" value="ECO:0007669"/>
    <property type="project" value="TreeGrafter"/>
</dbReference>
<dbReference type="GO" id="GO:0005634">
    <property type="term" value="C:nucleus"/>
    <property type="evidence" value="ECO:0007669"/>
    <property type="project" value="TreeGrafter"/>
</dbReference>
<proteinExistence type="inferred from homology"/>
<comment type="caution">
    <text evidence="10">The sequence shown here is derived from an EMBL/GenBank/DDBJ whole genome shotgun (WGS) entry which is preliminary data.</text>
</comment>
<name>A0A8H7QQ64_9FUNG</name>
<keyword evidence="2" id="KW-0723">Serine/threonine-protein kinase</keyword>
<comment type="similarity">
    <text evidence="1">Belongs to the protein kinase superfamily. CMGC Ser/Thr protein kinase family. MNB/DYRK subfamily.</text>
</comment>
<keyword evidence="11" id="KW-1185">Reference proteome</keyword>
<dbReference type="InterPro" id="IPR008271">
    <property type="entry name" value="Ser/Thr_kinase_AS"/>
</dbReference>
<sequence>MSSSMYQRQGFVMSTEQLGNQPSYKDWFPSLGRRNSNKHLIQKMTVNICDTFRKRNPCFEYDTSFNPRRVLTKPSVPTKNDGYDNENSDFILYVHGLVGPNNEKKYLIIDVLGAGTFGQVAKCKNMTTGELVGVKIIKNKPAYTKQSLVEVNILKHLNTISDPNDEHNILRMKESFMHKNHLCLVFELLSVNLYELVKQNHFKGLSTNLVRVFATQMLDTLTIIKDAEIIHCDLKPENILLKSLESPTIKIIDFGSACHESQQTYTYIQSRFYRSPEVLIGLRYTTAIDMWSFGCIVAELYLGLPLFPGSSEYNQLTRIIEAVGNLPNYMISEGKYGHRYYNKRTTFTGDIKYSFKDIQQYSEERNKTEKPSKRYFSTFDLNELVLKYPLPRKDMTSSEMEKEMKVRRNLLDFLKKVLQVDPIKRMTPQEAINHPFISGEKRFSRNLEEFISLGKGIKKRTKHDDSDSSNRERDDEDDGDDEDDEDDEDEQDVPSMLTGVRRRSYANKESRSSTSVSPYSRKRYGSILSPLMSPPSEKSITNSSPISPSTEILTEQAYNQNTNMMKRYRDHCHSNR</sequence>
<keyword evidence="5" id="KW-0547">Nucleotide-binding</keyword>
<dbReference type="GO" id="GO:0005737">
    <property type="term" value="C:cytoplasm"/>
    <property type="evidence" value="ECO:0007669"/>
    <property type="project" value="TreeGrafter"/>
</dbReference>
<dbReference type="PANTHER" id="PTHR24058:SF17">
    <property type="entry name" value="HOMEODOMAIN INTERACTING PROTEIN KINASE, ISOFORM D"/>
    <property type="match status" value="1"/>
</dbReference>
<dbReference type="FunFam" id="1.10.510.10:FF:000380">
    <property type="entry name" value="Serine/threonine-protein kinase ppk15"/>
    <property type="match status" value="1"/>
</dbReference>
<dbReference type="GO" id="GO:0004674">
    <property type="term" value="F:protein serine/threonine kinase activity"/>
    <property type="evidence" value="ECO:0007669"/>
    <property type="project" value="UniProtKB-KW"/>
</dbReference>
<evidence type="ECO:0000256" key="3">
    <source>
        <dbReference type="ARBA" id="ARBA00022553"/>
    </source>
</evidence>
<evidence type="ECO:0000313" key="11">
    <source>
        <dbReference type="Proteomes" id="UP000650833"/>
    </source>
</evidence>
<dbReference type="Proteomes" id="UP000650833">
    <property type="component" value="Unassembled WGS sequence"/>
</dbReference>
<accession>A0A8H7QQ64</accession>
<evidence type="ECO:0000256" key="8">
    <source>
        <dbReference type="SAM" id="MobiDB-lite"/>
    </source>
</evidence>
<dbReference type="PROSITE" id="PS50011">
    <property type="entry name" value="PROTEIN_KINASE_DOM"/>
    <property type="match status" value="1"/>
</dbReference>
<evidence type="ECO:0000259" key="9">
    <source>
        <dbReference type="PROSITE" id="PS50011"/>
    </source>
</evidence>
<feature type="compositionally biased region" description="Low complexity" evidence="8">
    <location>
        <begin position="539"/>
        <end position="550"/>
    </location>
</feature>
<feature type="compositionally biased region" description="Acidic residues" evidence="8">
    <location>
        <begin position="474"/>
        <end position="492"/>
    </location>
</feature>
<dbReference type="PROSITE" id="PS00108">
    <property type="entry name" value="PROTEIN_KINASE_ST"/>
    <property type="match status" value="1"/>
</dbReference>
<dbReference type="SMART" id="SM00220">
    <property type="entry name" value="S_TKc"/>
    <property type="match status" value="1"/>
</dbReference>
<dbReference type="EMBL" id="JAEPRC010000466">
    <property type="protein sequence ID" value="KAG2196631.1"/>
    <property type="molecule type" value="Genomic_DNA"/>
</dbReference>
<dbReference type="InterPro" id="IPR000719">
    <property type="entry name" value="Prot_kinase_dom"/>
</dbReference>
<dbReference type="Gene3D" id="1.10.510.10">
    <property type="entry name" value="Transferase(Phosphotransferase) domain 1"/>
    <property type="match status" value="1"/>
</dbReference>
<evidence type="ECO:0000256" key="4">
    <source>
        <dbReference type="ARBA" id="ARBA00022679"/>
    </source>
</evidence>
<keyword evidence="6" id="KW-0418">Kinase</keyword>
<dbReference type="GO" id="GO:0005524">
    <property type="term" value="F:ATP binding"/>
    <property type="evidence" value="ECO:0007669"/>
    <property type="project" value="UniProtKB-KW"/>
</dbReference>
<protein>
    <recommendedName>
        <fullName evidence="9">Protein kinase domain-containing protein</fullName>
    </recommendedName>
</protein>
<keyword evidence="7" id="KW-0067">ATP-binding</keyword>
<dbReference type="Gene3D" id="3.30.200.20">
    <property type="entry name" value="Phosphorylase Kinase, domain 1"/>
    <property type="match status" value="1"/>
</dbReference>
<evidence type="ECO:0000256" key="1">
    <source>
        <dbReference type="ARBA" id="ARBA00008867"/>
    </source>
</evidence>
<evidence type="ECO:0000313" key="10">
    <source>
        <dbReference type="EMBL" id="KAG2196631.1"/>
    </source>
</evidence>
<organism evidence="10 11">
    <name type="scientific">Mucor plumbeus</name>
    <dbReference type="NCBI Taxonomy" id="97098"/>
    <lineage>
        <taxon>Eukaryota</taxon>
        <taxon>Fungi</taxon>
        <taxon>Fungi incertae sedis</taxon>
        <taxon>Mucoromycota</taxon>
        <taxon>Mucoromycotina</taxon>
        <taxon>Mucoromycetes</taxon>
        <taxon>Mucorales</taxon>
        <taxon>Mucorineae</taxon>
        <taxon>Mucoraceae</taxon>
        <taxon>Mucor</taxon>
    </lineage>
</organism>
<dbReference type="OrthoDB" id="9332038at2759"/>
<evidence type="ECO:0000256" key="6">
    <source>
        <dbReference type="ARBA" id="ARBA00022777"/>
    </source>
</evidence>
<keyword evidence="3" id="KW-0597">Phosphoprotein</keyword>
<feature type="compositionally biased region" description="Basic and acidic residues" evidence="8">
    <location>
        <begin position="462"/>
        <end position="473"/>
    </location>
</feature>
<reference evidence="10" key="1">
    <citation type="submission" date="2020-12" db="EMBL/GenBank/DDBJ databases">
        <title>Metabolic potential, ecology and presence of endohyphal bacteria is reflected in genomic diversity of Mucoromycotina.</title>
        <authorList>
            <person name="Muszewska A."/>
            <person name="Okrasinska A."/>
            <person name="Steczkiewicz K."/>
            <person name="Drgas O."/>
            <person name="Orlowska M."/>
            <person name="Perlinska-Lenart U."/>
            <person name="Aleksandrzak-Piekarczyk T."/>
            <person name="Szatraj K."/>
            <person name="Zielenkiewicz U."/>
            <person name="Pilsyk S."/>
            <person name="Malc E."/>
            <person name="Mieczkowski P."/>
            <person name="Kruszewska J.S."/>
            <person name="Biernat P."/>
            <person name="Pawlowska J."/>
        </authorList>
    </citation>
    <scope>NUCLEOTIDE SEQUENCE</scope>
    <source>
        <strain evidence="10">CBS 226.32</strain>
    </source>
</reference>
<keyword evidence="4" id="KW-0808">Transferase</keyword>
<evidence type="ECO:0000256" key="2">
    <source>
        <dbReference type="ARBA" id="ARBA00022527"/>
    </source>
</evidence>
<dbReference type="InterPro" id="IPR011009">
    <property type="entry name" value="Kinase-like_dom_sf"/>
</dbReference>
<feature type="region of interest" description="Disordered" evidence="8">
    <location>
        <begin position="457"/>
        <end position="551"/>
    </location>
</feature>
<evidence type="ECO:0000256" key="5">
    <source>
        <dbReference type="ARBA" id="ARBA00022741"/>
    </source>
</evidence>
<dbReference type="PANTHER" id="PTHR24058">
    <property type="entry name" value="DUAL SPECIFICITY PROTEIN KINASE"/>
    <property type="match status" value="1"/>
</dbReference>
<evidence type="ECO:0000256" key="7">
    <source>
        <dbReference type="ARBA" id="ARBA00022840"/>
    </source>
</evidence>
<dbReference type="SUPFAM" id="SSF56112">
    <property type="entry name" value="Protein kinase-like (PK-like)"/>
    <property type="match status" value="1"/>
</dbReference>
<dbReference type="Pfam" id="PF00069">
    <property type="entry name" value="Pkinase"/>
    <property type="match status" value="1"/>
</dbReference>